<evidence type="ECO:0000313" key="3">
    <source>
        <dbReference type="EMBL" id="MDT9600170.1"/>
    </source>
</evidence>
<sequence>MSRQSAEAIEEEAAEWLARIDRDGETPELMQALGQWLQGDTRREGALVQARAAFALLNDHFSGVDPNEEEAIDAPVRAGTIGRRRLLAGGAAALAASFAGGLFLWRNGETYRTGLGEVRRIPLADGSVAAINTESVVQVAMAPDLRRVEVKSGEAWFQVAPNPSRPFLVETGRVRVRAIGTAFSVRRREGGADVLVTEGVVEAWADGAEGNVVKLAAGNRAFVADDAAIAVAASAPASVDRALAWRAGQIDLDGDPLGEAIEEFNRYNQRKLVLADPSAAGEPLYGIFRIDDPEGFANAIRHGLDLPVQTADPRRIVIGGPRRPQESSRKS</sequence>
<protein>
    <submittedName>
        <fullName evidence="3">FecR domain-containing protein</fullName>
    </submittedName>
</protein>
<keyword evidence="1" id="KW-0812">Transmembrane</keyword>
<comment type="caution">
    <text evidence="3">The sequence shown here is derived from an EMBL/GenBank/DDBJ whole genome shotgun (WGS) entry which is preliminary data.</text>
</comment>
<evidence type="ECO:0000313" key="4">
    <source>
        <dbReference type="Proteomes" id="UP001259572"/>
    </source>
</evidence>
<evidence type="ECO:0000259" key="2">
    <source>
        <dbReference type="Pfam" id="PF04773"/>
    </source>
</evidence>
<dbReference type="Pfam" id="PF04773">
    <property type="entry name" value="FecR"/>
    <property type="match status" value="1"/>
</dbReference>
<gene>
    <name evidence="3" type="ORF">RQX22_14510</name>
</gene>
<dbReference type="EMBL" id="JAVUPU010000007">
    <property type="protein sequence ID" value="MDT9600170.1"/>
    <property type="molecule type" value="Genomic_DNA"/>
</dbReference>
<dbReference type="Gene3D" id="2.60.120.1440">
    <property type="match status" value="1"/>
</dbReference>
<dbReference type="RefSeq" id="WP_315727268.1">
    <property type="nucleotide sequence ID" value="NZ_JAVUPU010000007.1"/>
</dbReference>
<dbReference type="Proteomes" id="UP001259572">
    <property type="component" value="Unassembled WGS sequence"/>
</dbReference>
<name>A0ABU3Q9T3_9SPHN</name>
<keyword evidence="1" id="KW-0472">Membrane</keyword>
<dbReference type="PIRSF" id="PIRSF018266">
    <property type="entry name" value="FecR"/>
    <property type="match status" value="1"/>
</dbReference>
<keyword evidence="4" id="KW-1185">Reference proteome</keyword>
<dbReference type="InterPro" id="IPR012373">
    <property type="entry name" value="Ferrdict_sens_TM"/>
</dbReference>
<feature type="domain" description="FecR protein" evidence="2">
    <location>
        <begin position="110"/>
        <end position="202"/>
    </location>
</feature>
<dbReference type="InterPro" id="IPR006860">
    <property type="entry name" value="FecR"/>
</dbReference>
<reference evidence="3 4" key="1">
    <citation type="submission" date="2023-05" db="EMBL/GenBank/DDBJ databases">
        <authorList>
            <person name="Guo Y."/>
        </authorList>
    </citation>
    <scope>NUCLEOTIDE SEQUENCE [LARGE SCALE GENOMIC DNA]</scope>
    <source>
        <strain evidence="3 4">GR2756</strain>
    </source>
</reference>
<accession>A0ABU3Q9T3</accession>
<dbReference type="PANTHER" id="PTHR30273:SF2">
    <property type="entry name" value="PROTEIN FECR"/>
    <property type="match status" value="1"/>
</dbReference>
<organism evidence="3 4">
    <name type="scientific">Sphingosinicella rhizophila</name>
    <dbReference type="NCBI Taxonomy" id="3050082"/>
    <lineage>
        <taxon>Bacteria</taxon>
        <taxon>Pseudomonadati</taxon>
        <taxon>Pseudomonadota</taxon>
        <taxon>Alphaproteobacteria</taxon>
        <taxon>Sphingomonadales</taxon>
        <taxon>Sphingosinicellaceae</taxon>
        <taxon>Sphingosinicella</taxon>
    </lineage>
</organism>
<keyword evidence="1" id="KW-1133">Transmembrane helix</keyword>
<dbReference type="PANTHER" id="PTHR30273">
    <property type="entry name" value="PERIPLASMIC SIGNAL SENSOR AND SIGMA FACTOR ACTIVATOR FECR-RELATED"/>
    <property type="match status" value="1"/>
</dbReference>
<proteinExistence type="predicted"/>
<feature type="transmembrane region" description="Helical" evidence="1">
    <location>
        <begin position="86"/>
        <end position="105"/>
    </location>
</feature>
<evidence type="ECO:0000256" key="1">
    <source>
        <dbReference type="SAM" id="Phobius"/>
    </source>
</evidence>